<dbReference type="EMBL" id="CM047739">
    <property type="protein sequence ID" value="KAJ0043550.1"/>
    <property type="molecule type" value="Genomic_DNA"/>
</dbReference>
<evidence type="ECO:0000313" key="1">
    <source>
        <dbReference type="EMBL" id="KAJ0043550.1"/>
    </source>
</evidence>
<name>A0ACC0Z1L8_9ROSI</name>
<comment type="caution">
    <text evidence="1">The sequence shown here is derived from an EMBL/GenBank/DDBJ whole genome shotgun (WGS) entry which is preliminary data.</text>
</comment>
<protein>
    <submittedName>
        <fullName evidence="1">Uncharacterized protein</fullName>
    </submittedName>
</protein>
<sequence>MMQTTKGLLAQTPNSMDACDFTALDIPPVLLQCGKTDMEVKNTPPRAWALRATDVVEKTFQWWHHQPNLSNTQTMKDHKLLSNSHHLLLRTDIYTVSNCKLACSIKDVKMQSGRKLQL</sequence>
<reference evidence="2" key="1">
    <citation type="journal article" date="2023" name="G3 (Bethesda)">
        <title>Genome assembly and association tests identify interacting loci associated with vigor, precocity, and sex in interspecific pistachio rootstocks.</title>
        <authorList>
            <person name="Palmer W."/>
            <person name="Jacygrad E."/>
            <person name="Sagayaradj S."/>
            <person name="Cavanaugh K."/>
            <person name="Han R."/>
            <person name="Bertier L."/>
            <person name="Beede B."/>
            <person name="Kafkas S."/>
            <person name="Golino D."/>
            <person name="Preece J."/>
            <person name="Michelmore R."/>
        </authorList>
    </citation>
    <scope>NUCLEOTIDE SEQUENCE [LARGE SCALE GENOMIC DNA]</scope>
</reference>
<gene>
    <name evidence="1" type="ORF">Pint_18025</name>
</gene>
<dbReference type="Proteomes" id="UP001163603">
    <property type="component" value="Chromosome 4"/>
</dbReference>
<proteinExistence type="predicted"/>
<evidence type="ECO:0000313" key="2">
    <source>
        <dbReference type="Proteomes" id="UP001163603"/>
    </source>
</evidence>
<organism evidence="1 2">
    <name type="scientific">Pistacia integerrima</name>
    <dbReference type="NCBI Taxonomy" id="434235"/>
    <lineage>
        <taxon>Eukaryota</taxon>
        <taxon>Viridiplantae</taxon>
        <taxon>Streptophyta</taxon>
        <taxon>Embryophyta</taxon>
        <taxon>Tracheophyta</taxon>
        <taxon>Spermatophyta</taxon>
        <taxon>Magnoliopsida</taxon>
        <taxon>eudicotyledons</taxon>
        <taxon>Gunneridae</taxon>
        <taxon>Pentapetalae</taxon>
        <taxon>rosids</taxon>
        <taxon>malvids</taxon>
        <taxon>Sapindales</taxon>
        <taxon>Anacardiaceae</taxon>
        <taxon>Pistacia</taxon>
    </lineage>
</organism>
<keyword evidence="2" id="KW-1185">Reference proteome</keyword>
<accession>A0ACC0Z1L8</accession>